<evidence type="ECO:0000313" key="6">
    <source>
        <dbReference type="EMBL" id="KKO12924.1"/>
    </source>
</evidence>
<dbReference type="PANTHER" id="PTHR10250">
    <property type="entry name" value="MICROSOMAL GLUTATHIONE S-TRANSFERASE"/>
    <property type="match status" value="1"/>
</dbReference>
<keyword evidence="2 5" id="KW-0812">Transmembrane</keyword>
<gene>
    <name evidence="6" type="ORF">LCGC14_0009410</name>
</gene>
<name>A0A0F9Z6F8_9ZZZZ</name>
<dbReference type="GO" id="GO:0004364">
    <property type="term" value="F:glutathione transferase activity"/>
    <property type="evidence" value="ECO:0007669"/>
    <property type="project" value="TreeGrafter"/>
</dbReference>
<dbReference type="InterPro" id="IPR023352">
    <property type="entry name" value="MAPEG-like_dom_sf"/>
</dbReference>
<dbReference type="GO" id="GO:0006691">
    <property type="term" value="P:leukotriene metabolic process"/>
    <property type="evidence" value="ECO:0007669"/>
    <property type="project" value="UniProtKB-ARBA"/>
</dbReference>
<dbReference type="AlphaFoldDB" id="A0A0F9Z6F8"/>
<accession>A0A0F9Z6F8</accession>
<dbReference type="Gene3D" id="1.20.120.550">
    <property type="entry name" value="Membrane associated eicosanoid/glutathione metabolism-like domain"/>
    <property type="match status" value="1"/>
</dbReference>
<evidence type="ECO:0000256" key="1">
    <source>
        <dbReference type="ARBA" id="ARBA00004141"/>
    </source>
</evidence>
<evidence type="ECO:0000256" key="3">
    <source>
        <dbReference type="ARBA" id="ARBA00022989"/>
    </source>
</evidence>
<dbReference type="GO" id="GO:0004602">
    <property type="term" value="F:glutathione peroxidase activity"/>
    <property type="evidence" value="ECO:0007669"/>
    <property type="project" value="TreeGrafter"/>
</dbReference>
<reference evidence="6" key="1">
    <citation type="journal article" date="2015" name="Nature">
        <title>Complex archaea that bridge the gap between prokaryotes and eukaryotes.</title>
        <authorList>
            <person name="Spang A."/>
            <person name="Saw J.H."/>
            <person name="Jorgensen S.L."/>
            <person name="Zaremba-Niedzwiedzka K."/>
            <person name="Martijn J."/>
            <person name="Lind A.E."/>
            <person name="van Eijk R."/>
            <person name="Schleper C."/>
            <person name="Guy L."/>
            <person name="Ettema T.J."/>
        </authorList>
    </citation>
    <scope>NUCLEOTIDE SEQUENCE</scope>
</reference>
<feature type="transmembrane region" description="Helical" evidence="5">
    <location>
        <begin position="101"/>
        <end position="124"/>
    </location>
</feature>
<dbReference type="InterPro" id="IPR050997">
    <property type="entry name" value="MAPEG"/>
</dbReference>
<feature type="transmembrane region" description="Helical" evidence="5">
    <location>
        <begin position="56"/>
        <end position="89"/>
    </location>
</feature>
<keyword evidence="4 5" id="KW-0472">Membrane</keyword>
<dbReference type="Pfam" id="PF01124">
    <property type="entry name" value="MAPEG"/>
    <property type="match status" value="1"/>
</dbReference>
<evidence type="ECO:0000256" key="4">
    <source>
        <dbReference type="ARBA" id="ARBA00023136"/>
    </source>
</evidence>
<dbReference type="GO" id="GO:0016020">
    <property type="term" value="C:membrane"/>
    <property type="evidence" value="ECO:0007669"/>
    <property type="project" value="UniProtKB-SubCell"/>
</dbReference>
<evidence type="ECO:0000256" key="2">
    <source>
        <dbReference type="ARBA" id="ARBA00022692"/>
    </source>
</evidence>
<sequence length="127" mass="13887">MELVTIVVVLALLQYMVFGILVGKARGTYKIEAPAVTGDPVFERYYRVHMNTQESLVLFLPSIFLFATYVNAEIAAALGVVFIIGRYLYLRAYVKDPKSRGLGFALTMLPSLALALGALIGAALSLR</sequence>
<dbReference type="EMBL" id="LAZR01000001">
    <property type="protein sequence ID" value="KKO12924.1"/>
    <property type="molecule type" value="Genomic_DNA"/>
</dbReference>
<evidence type="ECO:0008006" key="7">
    <source>
        <dbReference type="Google" id="ProtNLM"/>
    </source>
</evidence>
<proteinExistence type="predicted"/>
<dbReference type="PANTHER" id="PTHR10250:SF15">
    <property type="entry name" value="MICROSOMAL GLUTATHIONE S-TRANSFERASE-RELATED"/>
    <property type="match status" value="1"/>
</dbReference>
<protein>
    <recommendedName>
        <fullName evidence="7">MAPEG family protein</fullName>
    </recommendedName>
</protein>
<dbReference type="InterPro" id="IPR001129">
    <property type="entry name" value="Membr-assoc_MAPEG"/>
</dbReference>
<comment type="caution">
    <text evidence="6">The sequence shown here is derived from an EMBL/GenBank/DDBJ whole genome shotgun (WGS) entry which is preliminary data.</text>
</comment>
<organism evidence="6">
    <name type="scientific">marine sediment metagenome</name>
    <dbReference type="NCBI Taxonomy" id="412755"/>
    <lineage>
        <taxon>unclassified sequences</taxon>
        <taxon>metagenomes</taxon>
        <taxon>ecological metagenomes</taxon>
    </lineage>
</organism>
<comment type="subcellular location">
    <subcellularLocation>
        <location evidence="1">Membrane</location>
        <topology evidence="1">Multi-pass membrane protein</topology>
    </subcellularLocation>
</comment>
<keyword evidence="3 5" id="KW-1133">Transmembrane helix</keyword>
<evidence type="ECO:0000256" key="5">
    <source>
        <dbReference type="SAM" id="Phobius"/>
    </source>
</evidence>
<dbReference type="SUPFAM" id="SSF161084">
    <property type="entry name" value="MAPEG domain-like"/>
    <property type="match status" value="1"/>
</dbReference>